<evidence type="ECO:0000259" key="12">
    <source>
        <dbReference type="PROSITE" id="PS50893"/>
    </source>
</evidence>
<feature type="domain" description="ABC transporter" evidence="12">
    <location>
        <begin position="495"/>
        <end position="729"/>
    </location>
</feature>
<feature type="domain" description="ABC transmembrane type-1" evidence="13">
    <location>
        <begin position="181"/>
        <end position="460"/>
    </location>
</feature>
<keyword evidence="2" id="KW-0813">Transport</keyword>
<evidence type="ECO:0000256" key="6">
    <source>
        <dbReference type="ARBA" id="ARBA00022801"/>
    </source>
</evidence>
<sequence>MPSLMLLNPLLKSRKSYQCVKQWSEEDCGAACLASICKYYGRLLSITRSREVVGTGQLGTTLLGLKRGAEALGFNARSVKASEALIDRLQDILLPAIIHWKGYHWVILYGKRGRKYVVADPGVGIRYLTKQELLESWNGIMLLLEPDVDRFHDRGEDEEKSGGFSRFLGRIWPYRTILSQALLINIVLGLLALSSPFLIQILTDDVLVRQDMELLTVVVVGVVISQVFSSSLQIMQSNLIAHFSQRLQLGLVLEFGRKILQLPLNYYESRRSGEIISRLRDINEVNQLVSQIVVRVPSQIFVAIISIGFMLFYSASLTLVAAGIAIIMAISTLPFLPILRKKTRNLLILSSENQGVLVETFKGALVLKTTNAAPQFWEEFQSRFGRLTHLTFSTIQLSVLNGTFTQLISSIGSVALLATGSLLVIKEEISIGQLLAFNTMQGNMLALMTTIIGLTDEYFRAQTAIGRILEVIDATPESVGETNKPFAQLSGDHDITCSHLNFHHAGRVVLLDDFSLTLPGGKVTVIIGKSGCGKSTLAKVIAGLYQTQSGTVRIGPYNLQDLSIVALRQQVSFVPQEPHFWSRSIIENFQLGNPQVSFEQIVKACQIADADSFISELPNTYQTVLGEFGANLSGGQRQRLAIARAIVNDPPILILDESTAGLDPVSEAEVLDKLLAYRQGKTTIMISHRPSTIKRAEWLIQMEKGQLLLEGDFASLATQPGEHQKFLNH</sequence>
<keyword evidence="8 15" id="KW-0067">ATP-binding</keyword>
<dbReference type="InterPro" id="IPR027417">
    <property type="entry name" value="P-loop_NTPase"/>
</dbReference>
<dbReference type="Proteomes" id="UP000000268">
    <property type="component" value="Chromosome"/>
</dbReference>
<dbReference type="InterPro" id="IPR003439">
    <property type="entry name" value="ABC_transporter-like_ATP-bd"/>
</dbReference>
<dbReference type="KEGG" id="amr:AM1_1759"/>
<dbReference type="InterPro" id="IPR017871">
    <property type="entry name" value="ABC_transporter-like_CS"/>
</dbReference>
<keyword evidence="7" id="KW-0645">Protease</keyword>
<dbReference type="Gene3D" id="3.40.50.300">
    <property type="entry name" value="P-loop containing nucleotide triphosphate hydrolases"/>
    <property type="match status" value="1"/>
</dbReference>
<gene>
    <name evidence="15" type="ordered locus">AM1_1759</name>
</gene>
<keyword evidence="10 11" id="KW-0472">Membrane</keyword>
<evidence type="ECO:0000256" key="5">
    <source>
        <dbReference type="ARBA" id="ARBA00022741"/>
    </source>
</evidence>
<dbReference type="InterPro" id="IPR039421">
    <property type="entry name" value="Type_1_exporter"/>
</dbReference>
<proteinExistence type="predicted"/>
<dbReference type="PROSITE" id="PS00211">
    <property type="entry name" value="ABC_TRANSPORTER_1"/>
    <property type="match status" value="1"/>
</dbReference>
<dbReference type="Pfam" id="PF03412">
    <property type="entry name" value="Peptidase_C39"/>
    <property type="match status" value="1"/>
</dbReference>
<dbReference type="InterPro" id="IPR005074">
    <property type="entry name" value="Peptidase_C39"/>
</dbReference>
<dbReference type="SUPFAM" id="SSF52540">
    <property type="entry name" value="P-loop containing nucleoside triphosphate hydrolases"/>
    <property type="match status" value="1"/>
</dbReference>
<feature type="domain" description="Peptidase C39" evidence="14">
    <location>
        <begin position="22"/>
        <end position="144"/>
    </location>
</feature>
<evidence type="ECO:0000256" key="9">
    <source>
        <dbReference type="ARBA" id="ARBA00022989"/>
    </source>
</evidence>
<protein>
    <submittedName>
        <fullName evidence="15">ABC transporter, ATP-binding protein, putative</fullName>
    </submittedName>
</protein>
<dbReference type="Pfam" id="PF00005">
    <property type="entry name" value="ABC_tran"/>
    <property type="match status" value="1"/>
</dbReference>
<dbReference type="PANTHER" id="PTHR43394">
    <property type="entry name" value="ATP-DEPENDENT PERMEASE MDL1, MITOCHONDRIAL"/>
    <property type="match status" value="1"/>
</dbReference>
<dbReference type="GO" id="GO:0015421">
    <property type="term" value="F:ABC-type oligopeptide transporter activity"/>
    <property type="evidence" value="ECO:0007669"/>
    <property type="project" value="TreeGrafter"/>
</dbReference>
<dbReference type="PANTHER" id="PTHR43394:SF1">
    <property type="entry name" value="ATP-BINDING CASSETTE SUB-FAMILY B MEMBER 10, MITOCHONDRIAL"/>
    <property type="match status" value="1"/>
</dbReference>
<dbReference type="GO" id="GO:0016887">
    <property type="term" value="F:ATP hydrolysis activity"/>
    <property type="evidence" value="ECO:0007669"/>
    <property type="project" value="InterPro"/>
</dbReference>
<evidence type="ECO:0000256" key="2">
    <source>
        <dbReference type="ARBA" id="ARBA00022448"/>
    </source>
</evidence>
<keyword evidence="16" id="KW-1185">Reference proteome</keyword>
<dbReference type="GO" id="GO:0006508">
    <property type="term" value="P:proteolysis"/>
    <property type="evidence" value="ECO:0007669"/>
    <property type="project" value="InterPro"/>
</dbReference>
<dbReference type="EMBL" id="CP000828">
    <property type="protein sequence ID" value="ABW26780.1"/>
    <property type="molecule type" value="Genomic_DNA"/>
</dbReference>
<dbReference type="HOGENOM" id="CLU_000604_95_2_3"/>
<evidence type="ECO:0000256" key="3">
    <source>
        <dbReference type="ARBA" id="ARBA00022475"/>
    </source>
</evidence>
<dbReference type="MEROPS" id="C39.001"/>
<comment type="subcellular location">
    <subcellularLocation>
        <location evidence="1">Cell membrane</location>
        <topology evidence="1">Multi-pass membrane protein</topology>
    </subcellularLocation>
</comment>
<dbReference type="SUPFAM" id="SSF90123">
    <property type="entry name" value="ABC transporter transmembrane region"/>
    <property type="match status" value="1"/>
</dbReference>
<evidence type="ECO:0000256" key="4">
    <source>
        <dbReference type="ARBA" id="ARBA00022692"/>
    </source>
</evidence>
<feature type="transmembrane region" description="Helical" evidence="11">
    <location>
        <begin position="292"/>
        <end position="313"/>
    </location>
</feature>
<keyword evidence="3" id="KW-1003">Cell membrane</keyword>
<evidence type="ECO:0000256" key="7">
    <source>
        <dbReference type="ARBA" id="ARBA00022807"/>
    </source>
</evidence>
<dbReference type="GO" id="GO:0008234">
    <property type="term" value="F:cysteine-type peptidase activity"/>
    <property type="evidence" value="ECO:0007669"/>
    <property type="project" value="UniProtKB-KW"/>
</dbReference>
<dbReference type="CDD" id="cd18570">
    <property type="entry name" value="ABC_6TM_PCAT1_LagD_like"/>
    <property type="match status" value="1"/>
</dbReference>
<dbReference type="InterPro" id="IPR003593">
    <property type="entry name" value="AAA+_ATPase"/>
</dbReference>
<evidence type="ECO:0000256" key="11">
    <source>
        <dbReference type="SAM" id="Phobius"/>
    </source>
</evidence>
<evidence type="ECO:0000313" key="16">
    <source>
        <dbReference type="Proteomes" id="UP000000268"/>
    </source>
</evidence>
<dbReference type="CDD" id="cd02418">
    <property type="entry name" value="Peptidase_C39B"/>
    <property type="match status" value="1"/>
</dbReference>
<dbReference type="PROSITE" id="PS50990">
    <property type="entry name" value="PEPTIDASE_C39"/>
    <property type="match status" value="1"/>
</dbReference>
<dbReference type="GO" id="GO:0005886">
    <property type="term" value="C:plasma membrane"/>
    <property type="evidence" value="ECO:0007669"/>
    <property type="project" value="UniProtKB-SubCell"/>
</dbReference>
<keyword evidence="5" id="KW-0547">Nucleotide-binding</keyword>
<evidence type="ECO:0000259" key="13">
    <source>
        <dbReference type="PROSITE" id="PS50929"/>
    </source>
</evidence>
<dbReference type="GO" id="GO:0005524">
    <property type="term" value="F:ATP binding"/>
    <property type="evidence" value="ECO:0007669"/>
    <property type="project" value="UniProtKB-KW"/>
</dbReference>
<evidence type="ECO:0000313" key="15">
    <source>
        <dbReference type="EMBL" id="ABW26780.1"/>
    </source>
</evidence>
<feature type="transmembrane region" description="Helical" evidence="11">
    <location>
        <begin position="214"/>
        <end position="235"/>
    </location>
</feature>
<evidence type="ECO:0000256" key="8">
    <source>
        <dbReference type="ARBA" id="ARBA00022840"/>
    </source>
</evidence>
<keyword evidence="6" id="KW-0378">Hydrolase</keyword>
<accession>B0CC95</accession>
<dbReference type="InterPro" id="IPR036640">
    <property type="entry name" value="ABC1_TM_sf"/>
</dbReference>
<dbReference type="InterPro" id="IPR011527">
    <property type="entry name" value="ABC1_TM_dom"/>
</dbReference>
<dbReference type="Gene3D" id="3.90.70.10">
    <property type="entry name" value="Cysteine proteinases"/>
    <property type="match status" value="1"/>
</dbReference>
<dbReference type="RefSeq" id="WP_012162293.1">
    <property type="nucleotide sequence ID" value="NC_009925.1"/>
</dbReference>
<dbReference type="eggNOG" id="COG2274">
    <property type="taxonomic scope" value="Bacteria"/>
</dbReference>
<feature type="transmembrane region" description="Helical" evidence="11">
    <location>
        <begin position="182"/>
        <end position="202"/>
    </location>
</feature>
<evidence type="ECO:0000256" key="1">
    <source>
        <dbReference type="ARBA" id="ARBA00004651"/>
    </source>
</evidence>
<keyword evidence="7" id="KW-0788">Thiol protease</keyword>
<evidence type="ECO:0000259" key="14">
    <source>
        <dbReference type="PROSITE" id="PS50990"/>
    </source>
</evidence>
<evidence type="ECO:0000256" key="10">
    <source>
        <dbReference type="ARBA" id="ARBA00023136"/>
    </source>
</evidence>
<organism evidence="15 16">
    <name type="scientific">Acaryochloris marina (strain MBIC 11017)</name>
    <dbReference type="NCBI Taxonomy" id="329726"/>
    <lineage>
        <taxon>Bacteria</taxon>
        <taxon>Bacillati</taxon>
        <taxon>Cyanobacteriota</taxon>
        <taxon>Cyanophyceae</taxon>
        <taxon>Acaryochloridales</taxon>
        <taxon>Acaryochloridaceae</taxon>
        <taxon>Acaryochloris</taxon>
    </lineage>
</organism>
<reference evidence="15 16" key="1">
    <citation type="journal article" date="2008" name="Proc. Natl. Acad. Sci. U.S.A.">
        <title>Niche adaptation and genome expansion in the chlorophyll d-producing cyanobacterium Acaryochloris marina.</title>
        <authorList>
            <person name="Swingley W.D."/>
            <person name="Chen M."/>
            <person name="Cheung P.C."/>
            <person name="Conrad A.L."/>
            <person name="Dejesa L.C."/>
            <person name="Hao J."/>
            <person name="Honchak B.M."/>
            <person name="Karbach L.E."/>
            <person name="Kurdoglu A."/>
            <person name="Lahiri S."/>
            <person name="Mastrian S.D."/>
            <person name="Miyashita H."/>
            <person name="Page L."/>
            <person name="Ramakrishna P."/>
            <person name="Satoh S."/>
            <person name="Sattley W.M."/>
            <person name="Shimada Y."/>
            <person name="Taylor H.L."/>
            <person name="Tomo T."/>
            <person name="Tsuchiya T."/>
            <person name="Wang Z.T."/>
            <person name="Raymond J."/>
            <person name="Mimuro M."/>
            <person name="Blankenship R.E."/>
            <person name="Touchman J.W."/>
        </authorList>
    </citation>
    <scope>NUCLEOTIDE SEQUENCE [LARGE SCALE GENOMIC DNA]</scope>
    <source>
        <strain evidence="16">MBIC 11017</strain>
    </source>
</reference>
<dbReference type="Pfam" id="PF00664">
    <property type="entry name" value="ABC_membrane"/>
    <property type="match status" value="1"/>
</dbReference>
<dbReference type="STRING" id="329726.AM1_1759"/>
<keyword evidence="4 11" id="KW-0812">Transmembrane</keyword>
<feature type="transmembrane region" description="Helical" evidence="11">
    <location>
        <begin position="319"/>
        <end position="339"/>
    </location>
</feature>
<dbReference type="FunFam" id="3.40.50.300:FF:000299">
    <property type="entry name" value="ABC transporter ATP-binding protein/permease"/>
    <property type="match status" value="1"/>
</dbReference>
<dbReference type="Gene3D" id="1.20.1560.10">
    <property type="entry name" value="ABC transporter type 1, transmembrane domain"/>
    <property type="match status" value="1"/>
</dbReference>
<dbReference type="PROSITE" id="PS50893">
    <property type="entry name" value="ABC_TRANSPORTER_2"/>
    <property type="match status" value="1"/>
</dbReference>
<dbReference type="OrthoDB" id="516912at2"/>
<dbReference type="PROSITE" id="PS50929">
    <property type="entry name" value="ABC_TM1F"/>
    <property type="match status" value="1"/>
</dbReference>
<dbReference type="AlphaFoldDB" id="B0CC95"/>
<keyword evidence="9 11" id="KW-1133">Transmembrane helix</keyword>
<name>B0CC95_ACAM1</name>
<dbReference type="SMART" id="SM00382">
    <property type="entry name" value="AAA"/>
    <property type="match status" value="1"/>
</dbReference>